<feature type="compositionally biased region" description="Polar residues" evidence="1">
    <location>
        <begin position="1092"/>
        <end position="1109"/>
    </location>
</feature>
<feature type="signal peptide" evidence="3">
    <location>
        <begin position="1"/>
        <end position="16"/>
    </location>
</feature>
<organism evidence="4 5">
    <name type="scientific">Blastopirellula marina</name>
    <dbReference type="NCBI Taxonomy" id="124"/>
    <lineage>
        <taxon>Bacteria</taxon>
        <taxon>Pseudomonadati</taxon>
        <taxon>Planctomycetota</taxon>
        <taxon>Planctomycetia</taxon>
        <taxon>Pirellulales</taxon>
        <taxon>Pirellulaceae</taxon>
        <taxon>Blastopirellula</taxon>
    </lineage>
</organism>
<keyword evidence="2" id="KW-0472">Membrane</keyword>
<dbReference type="EMBL" id="PUIB01000015">
    <property type="protein sequence ID" value="PQO35356.1"/>
    <property type="molecule type" value="Genomic_DNA"/>
</dbReference>
<keyword evidence="2" id="KW-1133">Transmembrane helix</keyword>
<evidence type="ECO:0000256" key="2">
    <source>
        <dbReference type="SAM" id="Phobius"/>
    </source>
</evidence>
<keyword evidence="3" id="KW-0732">Signal</keyword>
<reference evidence="4 5" key="1">
    <citation type="submission" date="2018-02" db="EMBL/GenBank/DDBJ databases">
        <title>Comparative genomes isolates from brazilian mangrove.</title>
        <authorList>
            <person name="Araujo J.E."/>
            <person name="Taketani R.G."/>
            <person name="Silva M.C.P."/>
            <person name="Loureco M.V."/>
            <person name="Andreote F.D."/>
        </authorList>
    </citation>
    <scope>NUCLEOTIDE SEQUENCE [LARGE SCALE GENOMIC DNA]</scope>
    <source>
        <strain evidence="4 5">NAP PRIS-MGV</strain>
    </source>
</reference>
<gene>
    <name evidence="4" type="ORF">C5Y98_13385</name>
</gene>
<dbReference type="Proteomes" id="UP000239388">
    <property type="component" value="Unassembled WGS sequence"/>
</dbReference>
<feature type="transmembrane region" description="Helical" evidence="2">
    <location>
        <begin position="1041"/>
        <end position="1063"/>
    </location>
</feature>
<feature type="chain" id="PRO_5015640891" evidence="3">
    <location>
        <begin position="17"/>
        <end position="1109"/>
    </location>
</feature>
<protein>
    <submittedName>
        <fullName evidence="4">Uncharacterized protein</fullName>
    </submittedName>
</protein>
<accession>A0A2S8FT55</accession>
<name>A0A2S8FT55_9BACT</name>
<proteinExistence type="predicted"/>
<dbReference type="AlphaFoldDB" id="A0A2S8FT55"/>
<evidence type="ECO:0000256" key="1">
    <source>
        <dbReference type="SAM" id="MobiDB-lite"/>
    </source>
</evidence>
<evidence type="ECO:0000313" key="4">
    <source>
        <dbReference type="EMBL" id="PQO35356.1"/>
    </source>
</evidence>
<evidence type="ECO:0000256" key="3">
    <source>
        <dbReference type="SAM" id="SignalP"/>
    </source>
</evidence>
<sequence>MIAAIGCCISAGLAVAQTTPSTGTARATVEDNGATLFYLKSANGEYEFVPETSYEEYRKWYEESRKPGGVNSLPKSVLKKLSVSGKAEDGYVDLDLTYEFDLTEKGWCKASLGLAGAALRKPLPTTSDDSPYVISPDVATGKYSIWLYNATAEQKHAVEVRVKAAMRTEANGDDARLNLNVASAASFDMQLALPPDVVATTTGNAIVTETEQTEDSTLVKLELSGGSTLQIAWGQSRRTMQDDAPILRAVGDIVATIEDDLQLKTTANIQVTSLNGVPIESFDVRIADDADWLPPSQTVDYQMREVFLPQGEGIEQRYIRVEFVNNKQATREIELKTRQIGAADANESRITAGIFDVWQAKEQEGQLRLKYSENVIASWSSRNYRREAVGESMDERAAFSYAAQPAELEIKATTNQPTLQATSAAYQIVINEKSAQVDADFIFSVPKSFNEPITFDLGGWQNVVKFKESDVDWSQVETVDAQWMAPLLTSEMDRTATTARQARVSFTATMALADADEGVIELPMIRPQIAQPPAASITIRTAPNLKATPDFSADSPYQMDVFAQDESSGGQRLYLRMNPTDQVQPLRLEVEKIEQQLFVIPRAAIDIEPPLQALDATPSDSRCQVVQTFKIQSFYGGIGNLLLHGAPRSALADLVIRLDGEEVGYAQQQSPPDGTDSALRIDVPGRPVEAELTLEYKVSSPGAALASSGELAPMITTIPLIWLATEPSTSGPIKLVVRPTELTISSHSGIRVVAPDPAWTEVRSTNPNVLLQLESVSTSENAAPTAVTLEFSKRPGGISDQRTRVKRCWIQDALTSNLRRTRASFMLQTRQPTLTMTLPPNAKTPETNWKSRLVSTDDDGRITLQIDSTELSHTTAMDTLEVWYEIEGEGLESGTPLEAPVLEDAVYLEPVYYQLACPSDWFCLSAPGLTEEMTWEWNGLSYLPVERLHQDRLENWVGASEQKTQFPPGMSQYLYSSIGAPKSIQPWFVRRRTMLAAFGGISLALGLGLFYLPQTRRASVIGVLVAAAASMAIFYPHHAVLLGGMATIGLACSLFSIILYFALGTRRPARAVVRRTGSESQMRALPTEPQEPVSTTAGSALLKSSSAEA</sequence>
<feature type="region of interest" description="Disordered" evidence="1">
    <location>
        <begin position="1077"/>
        <end position="1109"/>
    </location>
</feature>
<feature type="transmembrane region" description="Helical" evidence="2">
    <location>
        <begin position="993"/>
        <end position="1011"/>
    </location>
</feature>
<feature type="transmembrane region" description="Helical" evidence="2">
    <location>
        <begin position="1018"/>
        <end position="1035"/>
    </location>
</feature>
<comment type="caution">
    <text evidence="4">The sequence shown here is derived from an EMBL/GenBank/DDBJ whole genome shotgun (WGS) entry which is preliminary data.</text>
</comment>
<evidence type="ECO:0000313" key="5">
    <source>
        <dbReference type="Proteomes" id="UP000239388"/>
    </source>
</evidence>
<keyword evidence="2" id="KW-0812">Transmembrane</keyword>